<dbReference type="InterPro" id="IPR012373">
    <property type="entry name" value="Ferrdict_sens_TM"/>
</dbReference>
<dbReference type="GO" id="GO:0016989">
    <property type="term" value="F:sigma factor antagonist activity"/>
    <property type="evidence" value="ECO:0007669"/>
    <property type="project" value="TreeGrafter"/>
</dbReference>
<dbReference type="InterPro" id="IPR006860">
    <property type="entry name" value="FecR"/>
</dbReference>
<evidence type="ECO:0000313" key="3">
    <source>
        <dbReference type="EMBL" id="QDU77505.1"/>
    </source>
</evidence>
<keyword evidence="1" id="KW-0472">Membrane</keyword>
<evidence type="ECO:0000313" key="4">
    <source>
        <dbReference type="Proteomes" id="UP000318626"/>
    </source>
</evidence>
<dbReference type="KEGG" id="bvo:Pan97_45750"/>
<evidence type="ECO:0000259" key="2">
    <source>
        <dbReference type="Pfam" id="PF04773"/>
    </source>
</evidence>
<dbReference type="PANTHER" id="PTHR30273">
    <property type="entry name" value="PERIPLASMIC SIGNAL SENSOR AND SIGMA FACTOR ACTIVATOR FECR-RELATED"/>
    <property type="match status" value="1"/>
</dbReference>
<proteinExistence type="predicted"/>
<dbReference type="Proteomes" id="UP000318626">
    <property type="component" value="Chromosome"/>
</dbReference>
<feature type="transmembrane region" description="Helical" evidence="1">
    <location>
        <begin position="102"/>
        <end position="120"/>
    </location>
</feature>
<dbReference type="AlphaFoldDB" id="A0A518CE44"/>
<feature type="domain" description="FecR protein" evidence="2">
    <location>
        <begin position="183"/>
        <end position="258"/>
    </location>
</feature>
<protein>
    <submittedName>
        <fullName evidence="3">FecR protein</fullName>
    </submittedName>
</protein>
<dbReference type="RefSeq" id="WP_165698915.1">
    <property type="nucleotide sequence ID" value="NZ_CP036289.1"/>
</dbReference>
<organism evidence="3 4">
    <name type="scientific">Bremerella volcania</name>
    <dbReference type="NCBI Taxonomy" id="2527984"/>
    <lineage>
        <taxon>Bacteria</taxon>
        <taxon>Pseudomonadati</taxon>
        <taxon>Planctomycetota</taxon>
        <taxon>Planctomycetia</taxon>
        <taxon>Pirellulales</taxon>
        <taxon>Pirellulaceae</taxon>
        <taxon>Bremerella</taxon>
    </lineage>
</organism>
<reference evidence="4" key="1">
    <citation type="submission" date="2019-02" db="EMBL/GenBank/DDBJ databases">
        <title>Deep-cultivation of Planctomycetes and their phenomic and genomic characterization uncovers novel biology.</title>
        <authorList>
            <person name="Wiegand S."/>
            <person name="Jogler M."/>
            <person name="Boedeker C."/>
            <person name="Pinto D."/>
            <person name="Vollmers J."/>
            <person name="Rivas-Marin E."/>
            <person name="Kohn T."/>
            <person name="Peeters S.H."/>
            <person name="Heuer A."/>
            <person name="Rast P."/>
            <person name="Oberbeckmann S."/>
            <person name="Bunk B."/>
            <person name="Jeske O."/>
            <person name="Meyerdierks A."/>
            <person name="Storesund J.E."/>
            <person name="Kallscheuer N."/>
            <person name="Luecker S."/>
            <person name="Lage O.M."/>
            <person name="Pohl T."/>
            <person name="Merkel B.J."/>
            <person name="Hornburger P."/>
            <person name="Mueller R.-W."/>
            <person name="Bruemmer F."/>
            <person name="Labrenz M."/>
            <person name="Spormann A.M."/>
            <person name="Op den Camp H."/>
            <person name="Overmann J."/>
            <person name="Amann R."/>
            <person name="Jetten M.S.M."/>
            <person name="Mascher T."/>
            <person name="Medema M.H."/>
            <person name="Devos D.P."/>
            <person name="Kaster A.-K."/>
            <person name="Ovreas L."/>
            <person name="Rohde M."/>
            <person name="Galperin M.Y."/>
            <person name="Jogler C."/>
        </authorList>
    </citation>
    <scope>NUCLEOTIDE SEQUENCE [LARGE SCALE GENOMIC DNA]</scope>
    <source>
        <strain evidence="4">Pan97</strain>
    </source>
</reference>
<keyword evidence="1" id="KW-1133">Transmembrane helix</keyword>
<evidence type="ECO:0000256" key="1">
    <source>
        <dbReference type="SAM" id="Phobius"/>
    </source>
</evidence>
<keyword evidence="1" id="KW-0812">Transmembrane</keyword>
<accession>A0A518CE44</accession>
<sequence length="577" mass="63984">MSDQVSPETRLEFERLITGLLGGNLSEAEDARLSQIIERSTELRQLYVDQIVSDTLLQWTQIDYSDPPTEPEPVEVHNQIIETIQEQTLVPSQRRLESWQSAGLILAALSATVLLAVFLWPGRQKDRPNNLAVDVPNSPTIAAILIDSEDAILADSNGDLEYGMPFREGEHLKLDAGLVRLAFECGSGVTLQGPAELEFHSAWKAVLHRGKLAAVVPEEARGFTIFTPDMKIVDLGTKFGAEVDATGQASVQVYEGEVTVQSRKAPESDKALLLSAKATSRYSQSRTDFTDISLASVDSSDRVSLPSLEQIQLARNGQYPPAMHTMPLSEALSRLGKIPASVEQAVPAKAWLVEDFSPFQQNETGKGVFHPWIVDGKFARVAILDTPLRWQGISGDPYVVEMDGRDPAFPSICNRLETQLPTPLNQDFCFSFLGRYQGLDPDDFFALWFDNHLGKGISHSTRPNAGIRFGEYFARLKLDHQDNRPVTGDDVRFFLVGRLRKSSMSKFSQIELWINPDVQSIGPPDLVYELPPGQGAEVLSTLGFRMGKDTEPHDKLWIDRLLIDFDLTNVLQASPTS</sequence>
<name>A0A518CE44_9BACT</name>
<dbReference type="PANTHER" id="PTHR30273:SF2">
    <property type="entry name" value="PROTEIN FECR"/>
    <property type="match status" value="1"/>
</dbReference>
<keyword evidence="4" id="KW-1185">Reference proteome</keyword>
<dbReference type="Pfam" id="PF04773">
    <property type="entry name" value="FecR"/>
    <property type="match status" value="1"/>
</dbReference>
<gene>
    <name evidence="3" type="ORF">Pan97_45750</name>
</gene>
<dbReference type="Gene3D" id="2.60.120.1440">
    <property type="match status" value="1"/>
</dbReference>
<dbReference type="EMBL" id="CP036289">
    <property type="protein sequence ID" value="QDU77505.1"/>
    <property type="molecule type" value="Genomic_DNA"/>
</dbReference>